<proteinExistence type="predicted"/>
<protein>
    <submittedName>
        <fullName evidence="2">Uncharacterized protein</fullName>
    </submittedName>
</protein>
<sequence>MNTPTPRTDEQINGKPCTRFEVLGGDSLRDAYVPSQFARTLERELTAAREELTAVTEQRDRLLEEREQWRLSSVCRELTEQRDRLAEALQSVKCELGVPQPEYPSPVANAYWIADEALQSLNPTEP</sequence>
<evidence type="ECO:0000313" key="2">
    <source>
        <dbReference type="EMBL" id="CAB4152338.1"/>
    </source>
</evidence>
<accession>A0A6J5N0S1</accession>
<evidence type="ECO:0000256" key="1">
    <source>
        <dbReference type="SAM" id="Coils"/>
    </source>
</evidence>
<name>A0A6J5N0S1_9CAUD</name>
<dbReference type="EMBL" id="LR796574">
    <property type="protein sequence ID" value="CAB4152338.1"/>
    <property type="molecule type" value="Genomic_DNA"/>
</dbReference>
<feature type="coiled-coil region" evidence="1">
    <location>
        <begin position="38"/>
        <end position="95"/>
    </location>
</feature>
<organism evidence="2">
    <name type="scientific">uncultured Caudovirales phage</name>
    <dbReference type="NCBI Taxonomy" id="2100421"/>
    <lineage>
        <taxon>Viruses</taxon>
        <taxon>Duplodnaviria</taxon>
        <taxon>Heunggongvirae</taxon>
        <taxon>Uroviricota</taxon>
        <taxon>Caudoviricetes</taxon>
        <taxon>Peduoviridae</taxon>
        <taxon>Maltschvirus</taxon>
        <taxon>Maltschvirus maltsch</taxon>
    </lineage>
</organism>
<keyword evidence="1" id="KW-0175">Coiled coil</keyword>
<gene>
    <name evidence="2" type="ORF">UFOVP612_3</name>
</gene>
<reference evidence="2" key="1">
    <citation type="submission" date="2020-04" db="EMBL/GenBank/DDBJ databases">
        <authorList>
            <person name="Chiriac C."/>
            <person name="Salcher M."/>
            <person name="Ghai R."/>
            <person name="Kavagutti S V."/>
        </authorList>
    </citation>
    <scope>NUCLEOTIDE SEQUENCE</scope>
</reference>